<feature type="region of interest" description="Disordered" evidence="1">
    <location>
        <begin position="114"/>
        <end position="139"/>
    </location>
</feature>
<evidence type="ECO:0000256" key="1">
    <source>
        <dbReference type="SAM" id="MobiDB-lite"/>
    </source>
</evidence>
<evidence type="ECO:0000259" key="3">
    <source>
        <dbReference type="Pfam" id="PF20155"/>
    </source>
</evidence>
<protein>
    <submittedName>
        <fullName evidence="4">Putative phage tail tape measure protein</fullName>
    </submittedName>
</protein>
<dbReference type="OrthoDB" id="4629613at2"/>
<feature type="region of interest" description="Disordered" evidence="1">
    <location>
        <begin position="226"/>
        <end position="258"/>
    </location>
</feature>
<name>M0QRE6_9ACTN</name>
<feature type="compositionally biased region" description="Basic and acidic residues" evidence="1">
    <location>
        <begin position="1636"/>
        <end position="1654"/>
    </location>
</feature>
<feature type="transmembrane region" description="Helical" evidence="2">
    <location>
        <begin position="728"/>
        <end position="750"/>
    </location>
</feature>
<feature type="region of interest" description="Disordered" evidence="1">
    <location>
        <begin position="183"/>
        <end position="207"/>
    </location>
</feature>
<keyword evidence="2" id="KW-0812">Transmembrane</keyword>
<proteinExistence type="predicted"/>
<keyword evidence="2" id="KW-0472">Membrane</keyword>
<feature type="transmembrane region" description="Helical" evidence="2">
    <location>
        <begin position="762"/>
        <end position="781"/>
    </location>
</feature>
<feature type="compositionally biased region" description="Polar residues" evidence="1">
    <location>
        <begin position="1419"/>
        <end position="1434"/>
    </location>
</feature>
<evidence type="ECO:0000313" key="5">
    <source>
        <dbReference type="Proteomes" id="UP000011666"/>
    </source>
</evidence>
<comment type="caution">
    <text evidence="4">The sequence shown here is derived from an EMBL/GenBank/DDBJ whole genome shotgun (WGS) entry which is preliminary data.</text>
</comment>
<feature type="compositionally biased region" description="Polar residues" evidence="1">
    <location>
        <begin position="122"/>
        <end position="132"/>
    </location>
</feature>
<evidence type="ECO:0000256" key="2">
    <source>
        <dbReference type="SAM" id="Phobius"/>
    </source>
</evidence>
<feature type="compositionally biased region" description="Polar residues" evidence="1">
    <location>
        <begin position="1394"/>
        <end position="1407"/>
    </location>
</feature>
<dbReference type="RefSeq" id="WP_007625661.1">
    <property type="nucleotide sequence ID" value="NZ_BANX01000047.1"/>
</dbReference>
<dbReference type="InterPro" id="IPR013491">
    <property type="entry name" value="Tape_meas_N"/>
</dbReference>
<dbReference type="eggNOG" id="COG3941">
    <property type="taxonomic scope" value="Bacteria"/>
</dbReference>
<gene>
    <name evidence="4" type="ORF">GS4_47_00240</name>
</gene>
<dbReference type="EMBL" id="BANX01000047">
    <property type="protein sequence ID" value="GAC71034.1"/>
    <property type="molecule type" value="Genomic_DNA"/>
</dbReference>
<feature type="region of interest" description="Disordered" evidence="1">
    <location>
        <begin position="1376"/>
        <end position="1413"/>
    </location>
</feature>
<dbReference type="eggNOG" id="COG0791">
    <property type="taxonomic scope" value="Bacteria"/>
</dbReference>
<dbReference type="NCBIfam" id="TIGR02675">
    <property type="entry name" value="tape_meas_nterm"/>
    <property type="match status" value="1"/>
</dbReference>
<feature type="transmembrane region" description="Helical" evidence="2">
    <location>
        <begin position="682"/>
        <end position="708"/>
    </location>
</feature>
<feature type="compositionally biased region" description="Basic and acidic residues" evidence="1">
    <location>
        <begin position="232"/>
        <end position="252"/>
    </location>
</feature>
<sequence>MATSVVYVPVASSMKGFTGPIIKEASGAGKRASAAMSAEFEAGGKKAGQSAAAGLASQKKEIERVSAQIASARKDEADAAGNVRVKEQQLQELRDSGSATAAKLAKAEEDLARARRTEESAQSRVATGSQQLERIRSGEATTARTIIRAEDQLRQSRNQTETAAGQVRVAEVRLQELRDSGKATQAQLAQGEERVAAAERNHAAATDTVRSRELLLASAQQEAAQSAQTLARDADRAGDSVEKVGDKADHTTQRVGGMGSRMASMLKVAGGAAMATAGATIATAFTKGFTRLKAIDDASAKLKGLGHDAQTVSTIMQSANAAVKGTAFGLDEAATSAAGAVAAGIKPGQELTKYLTLTGDAATIAGTSMSEMGSIFNKVATSNKIQGDVIAQLSDAGIPIVQLLGKELGKTGEEVVKLASEGKINFAQFQSAMQSGLGGAALESGKSFSGGLKNVMAALGRLGATILGPVFQRLPGLFDAAIPKIDAFGNTLKGAGRSIQDVISFVREWAPAFTVAAVALGSLTLGMLAFNLQQKIAAAGGFLKWLKTFSIATRGAAVAQVLFNSALWSSPITWIVAGIAAVVAGLVLFFTKTEVGRKVWAATWGAIKTAAAATWGFLKGVFSAIGSAVGTVIGFVRRFWQILVFGLGPIGIIIGVVTQLIKHWDMVKAVFSAVWGVVRPIISGFMTAVKILGAIVGTIIGGTILVAWNLMKTTLQVAWNTVINPMFQLFMAGIRLIGTVATWVWTSILAPAFNGIKLAVQYMWAGVGVVFGLFQAGWNLLGTGLAIVKDTVIMPIWNAVKTGAQFMLSGIQVIFGWLSAGWNLLATGLRVIADTVITPVWNAVKAGAGLLWNGLRTIFDWIKGGWNLLGTGIRTVIDTVITPAWEGMKAGLGRVRDFFGTVVDGIKTAWDKVKGFVATPINFVINTVWNNGLLKAWNTIAGFLPGLKQMSPLAPVAFAEGGPVPMSQGAKRGKDSVHALMMPGEHVWDVMDVVRAGGQRAMYAMRSLIERGIPFTWDAARGVASLPAGSQDAIATAPRGADMAGFLRAAGIPGYKTGGEVRPAWEGQLENGHLAAKSRNGNPYTWGNEDCSGYMSMIADAIINGGRGVRRWATSSFPGGQPWKPGLGKGFSVGVNDDPGGPGGGHTSGTLTAVGPYATVNVESGGAHGNVAYGGPAAGADDAQWNNAKPGRFHLGIGADGAFESAGGPSAAEQGNVIKRKIKEILDKALDPIKQGMTAAIGAPPPEWLGIPPKALTITKDKAVDATFDVVGKLGSQLRAIYDKAKDITTSITSVITNPLGLFRDKGGYLPKGLSVVRNETGRPEAVLNWKQLEEVRKLVDSTSRAAGESILGDTLDFFGFKKLYDAISGAVAPKEQATQQQGADAARAGTSGAGDSTAQGKDSTTAGGAGYADPTYGTGATFQQKDTPLTTKMPNLGEGSDRYSFAITEQAKNMGLPKRAAIIGNATALVEVGDPMKMYANTGNPESLKLPHDAVGSDHDSVGLFQQRDSWGSTADRMDPHKSAALFYNALKQVGGWESMDMGAAAQAVQRSAFPDRYAQKIARATALVDQAALYDAGGWLKTGLSMIANKTGRPEAILTAPQWASIDSMLEELPSAMEFKTVADMAAGNMPRAPRLDDIDHGGSQDGPRERGPLVYVENQYTHDPAEAARETGRELRRAARSDSLVGGW</sequence>
<organism evidence="4 5">
    <name type="scientific">Gordonia soli NBRC 108243</name>
    <dbReference type="NCBI Taxonomy" id="1223545"/>
    <lineage>
        <taxon>Bacteria</taxon>
        <taxon>Bacillati</taxon>
        <taxon>Actinomycetota</taxon>
        <taxon>Actinomycetes</taxon>
        <taxon>Mycobacteriales</taxon>
        <taxon>Gordoniaceae</taxon>
        <taxon>Gordonia</taxon>
    </lineage>
</organism>
<feature type="transmembrane region" description="Helical" evidence="2">
    <location>
        <begin position="639"/>
        <end position="661"/>
    </location>
</feature>
<feature type="transmembrane region" description="Helical" evidence="2">
    <location>
        <begin position="509"/>
        <end position="530"/>
    </location>
</feature>
<keyword evidence="5" id="KW-1185">Reference proteome</keyword>
<feature type="compositionally biased region" description="Basic and acidic residues" evidence="1">
    <location>
        <begin position="191"/>
        <end position="202"/>
    </location>
</feature>
<feature type="domain" description="Tape measure protein N-terminal" evidence="3">
    <location>
        <begin position="289"/>
        <end position="462"/>
    </location>
</feature>
<feature type="region of interest" description="Disordered" evidence="1">
    <location>
        <begin position="1418"/>
        <end position="1437"/>
    </location>
</feature>
<dbReference type="Pfam" id="PF20155">
    <property type="entry name" value="TMP_3"/>
    <property type="match status" value="1"/>
</dbReference>
<evidence type="ECO:0000313" key="4">
    <source>
        <dbReference type="EMBL" id="GAC71034.1"/>
    </source>
</evidence>
<keyword evidence="2" id="KW-1133">Transmembrane helix</keyword>
<feature type="transmembrane region" description="Helical" evidence="2">
    <location>
        <begin position="612"/>
        <end position="633"/>
    </location>
</feature>
<dbReference type="STRING" id="1223545.GS4_47_00240"/>
<dbReference type="Proteomes" id="UP000011666">
    <property type="component" value="Unassembled WGS sequence"/>
</dbReference>
<reference evidence="4 5" key="1">
    <citation type="submission" date="2013-01" db="EMBL/GenBank/DDBJ databases">
        <title>Whole genome shotgun sequence of Gordonia soli NBRC 108243.</title>
        <authorList>
            <person name="Isaki-Nakamura S."/>
            <person name="Hosoyama A."/>
            <person name="Tsuchikane K."/>
            <person name="Ando Y."/>
            <person name="Baba S."/>
            <person name="Ohji S."/>
            <person name="Hamada M."/>
            <person name="Tamura T."/>
            <person name="Yamazoe A."/>
            <person name="Yamazaki S."/>
            <person name="Fujita N."/>
        </authorList>
    </citation>
    <scope>NUCLEOTIDE SEQUENCE [LARGE SCALE GENOMIC DNA]</scope>
    <source>
        <strain evidence="4 5">NBRC 108243</strain>
    </source>
</reference>
<accession>M0QRE6</accession>
<feature type="region of interest" description="Disordered" evidence="1">
    <location>
        <begin position="1633"/>
        <end position="1654"/>
    </location>
</feature>
<feature type="transmembrane region" description="Helical" evidence="2">
    <location>
        <begin position="574"/>
        <end position="591"/>
    </location>
</feature>
<dbReference type="eggNOG" id="COG5412">
    <property type="taxonomic scope" value="Bacteria"/>
</dbReference>